<dbReference type="EMBL" id="CASHSV030000034">
    <property type="protein sequence ID" value="CAJ2643479.1"/>
    <property type="molecule type" value="Genomic_DNA"/>
</dbReference>
<reference evidence="1" key="1">
    <citation type="submission" date="2023-10" db="EMBL/GenBank/DDBJ databases">
        <authorList>
            <person name="Rodriguez Cubillos JULIANA M."/>
            <person name="De Vega J."/>
        </authorList>
    </citation>
    <scope>NUCLEOTIDE SEQUENCE</scope>
</reference>
<evidence type="ECO:0000313" key="1">
    <source>
        <dbReference type="EMBL" id="CAJ2643479.1"/>
    </source>
</evidence>
<gene>
    <name evidence="1" type="ORF">MILVUS5_LOCUS12703</name>
</gene>
<name>A0ACB0JII6_TRIPR</name>
<sequence>MSFGSSLFSPPPHVVYRNRNRTSRFKVTAANNVPDFLSADWFESRKKKPIGPRLDFTAEDAVHHQLEALKYNDQPLQDYGIEVMYRFAGFDPFERSTYFGPFFDLGQNKYKQRIWVRGSRPEEEEIFQFTMVQRVGGCWDGYWLTESLLNDRDTFSGGLAY</sequence>
<accession>A0ACB0JII6</accession>
<keyword evidence="2" id="KW-1185">Reference proteome</keyword>
<organism evidence="1 2">
    <name type="scientific">Trifolium pratense</name>
    <name type="common">Red clover</name>
    <dbReference type="NCBI Taxonomy" id="57577"/>
    <lineage>
        <taxon>Eukaryota</taxon>
        <taxon>Viridiplantae</taxon>
        <taxon>Streptophyta</taxon>
        <taxon>Embryophyta</taxon>
        <taxon>Tracheophyta</taxon>
        <taxon>Spermatophyta</taxon>
        <taxon>Magnoliopsida</taxon>
        <taxon>eudicotyledons</taxon>
        <taxon>Gunneridae</taxon>
        <taxon>Pentapetalae</taxon>
        <taxon>rosids</taxon>
        <taxon>fabids</taxon>
        <taxon>Fabales</taxon>
        <taxon>Fabaceae</taxon>
        <taxon>Papilionoideae</taxon>
        <taxon>50 kb inversion clade</taxon>
        <taxon>NPAAA clade</taxon>
        <taxon>Hologalegina</taxon>
        <taxon>IRL clade</taxon>
        <taxon>Trifolieae</taxon>
        <taxon>Trifolium</taxon>
    </lineage>
</organism>
<protein>
    <submittedName>
        <fullName evidence="1">Uncharacterized protein</fullName>
    </submittedName>
</protein>
<evidence type="ECO:0000313" key="2">
    <source>
        <dbReference type="Proteomes" id="UP001177021"/>
    </source>
</evidence>
<dbReference type="Proteomes" id="UP001177021">
    <property type="component" value="Unassembled WGS sequence"/>
</dbReference>
<proteinExistence type="predicted"/>
<comment type="caution">
    <text evidence="1">The sequence shown here is derived from an EMBL/GenBank/DDBJ whole genome shotgun (WGS) entry which is preliminary data.</text>
</comment>